<organism evidence="2 3">
    <name type="scientific">Crucibulum laeve</name>
    <dbReference type="NCBI Taxonomy" id="68775"/>
    <lineage>
        <taxon>Eukaryota</taxon>
        <taxon>Fungi</taxon>
        <taxon>Dikarya</taxon>
        <taxon>Basidiomycota</taxon>
        <taxon>Agaricomycotina</taxon>
        <taxon>Agaricomycetes</taxon>
        <taxon>Agaricomycetidae</taxon>
        <taxon>Agaricales</taxon>
        <taxon>Agaricineae</taxon>
        <taxon>Nidulariaceae</taxon>
        <taxon>Crucibulum</taxon>
    </lineage>
</organism>
<dbReference type="GO" id="GO:0004672">
    <property type="term" value="F:protein kinase activity"/>
    <property type="evidence" value="ECO:0007669"/>
    <property type="project" value="InterPro"/>
</dbReference>
<evidence type="ECO:0000259" key="1">
    <source>
        <dbReference type="PROSITE" id="PS50011"/>
    </source>
</evidence>
<dbReference type="SUPFAM" id="SSF56112">
    <property type="entry name" value="Protein kinase-like (PK-like)"/>
    <property type="match status" value="1"/>
</dbReference>
<dbReference type="Gene3D" id="1.10.510.10">
    <property type="entry name" value="Transferase(Phosphotransferase) domain 1"/>
    <property type="match status" value="1"/>
</dbReference>
<dbReference type="AlphaFoldDB" id="A0A5C3MUL6"/>
<proteinExistence type="predicted"/>
<reference evidence="2 3" key="1">
    <citation type="journal article" date="2019" name="Nat. Ecol. Evol.">
        <title>Megaphylogeny resolves global patterns of mushroom evolution.</title>
        <authorList>
            <person name="Varga T."/>
            <person name="Krizsan K."/>
            <person name="Foldi C."/>
            <person name="Dima B."/>
            <person name="Sanchez-Garcia M."/>
            <person name="Sanchez-Ramirez S."/>
            <person name="Szollosi G.J."/>
            <person name="Szarkandi J.G."/>
            <person name="Papp V."/>
            <person name="Albert L."/>
            <person name="Andreopoulos W."/>
            <person name="Angelini C."/>
            <person name="Antonin V."/>
            <person name="Barry K.W."/>
            <person name="Bougher N.L."/>
            <person name="Buchanan P."/>
            <person name="Buyck B."/>
            <person name="Bense V."/>
            <person name="Catcheside P."/>
            <person name="Chovatia M."/>
            <person name="Cooper J."/>
            <person name="Damon W."/>
            <person name="Desjardin D."/>
            <person name="Finy P."/>
            <person name="Geml J."/>
            <person name="Haridas S."/>
            <person name="Hughes K."/>
            <person name="Justo A."/>
            <person name="Karasinski D."/>
            <person name="Kautmanova I."/>
            <person name="Kiss B."/>
            <person name="Kocsube S."/>
            <person name="Kotiranta H."/>
            <person name="LaButti K.M."/>
            <person name="Lechner B.E."/>
            <person name="Liimatainen K."/>
            <person name="Lipzen A."/>
            <person name="Lukacs Z."/>
            <person name="Mihaltcheva S."/>
            <person name="Morgado L.N."/>
            <person name="Niskanen T."/>
            <person name="Noordeloos M.E."/>
            <person name="Ohm R.A."/>
            <person name="Ortiz-Santana B."/>
            <person name="Ovrebo C."/>
            <person name="Racz N."/>
            <person name="Riley R."/>
            <person name="Savchenko A."/>
            <person name="Shiryaev A."/>
            <person name="Soop K."/>
            <person name="Spirin V."/>
            <person name="Szebenyi C."/>
            <person name="Tomsovsky M."/>
            <person name="Tulloss R.E."/>
            <person name="Uehling J."/>
            <person name="Grigoriev I.V."/>
            <person name="Vagvolgyi C."/>
            <person name="Papp T."/>
            <person name="Martin F.M."/>
            <person name="Miettinen O."/>
            <person name="Hibbett D.S."/>
            <person name="Nagy L.G."/>
        </authorList>
    </citation>
    <scope>NUCLEOTIDE SEQUENCE [LARGE SCALE GENOMIC DNA]</scope>
    <source>
        <strain evidence="2 3">CBS 166.37</strain>
    </source>
</reference>
<feature type="domain" description="Protein kinase" evidence="1">
    <location>
        <begin position="1"/>
        <end position="108"/>
    </location>
</feature>
<gene>
    <name evidence="2" type="ORF">BDQ12DRAFT_593497</name>
</gene>
<dbReference type="OrthoDB" id="5569250at2759"/>
<keyword evidence="3" id="KW-1185">Reference proteome</keyword>
<accession>A0A5C3MUL6</accession>
<dbReference type="InterPro" id="IPR000719">
    <property type="entry name" value="Prot_kinase_dom"/>
</dbReference>
<dbReference type="PANTHER" id="PTHR38248:SF2">
    <property type="entry name" value="FUNK1 11"/>
    <property type="match status" value="1"/>
</dbReference>
<evidence type="ECO:0000313" key="2">
    <source>
        <dbReference type="EMBL" id="TFK45081.1"/>
    </source>
</evidence>
<dbReference type="Pfam" id="PF17667">
    <property type="entry name" value="Pkinase_fungal"/>
    <property type="match status" value="1"/>
</dbReference>
<dbReference type="GO" id="GO:0005524">
    <property type="term" value="F:ATP binding"/>
    <property type="evidence" value="ECO:0007669"/>
    <property type="project" value="InterPro"/>
</dbReference>
<dbReference type="InterPro" id="IPR011009">
    <property type="entry name" value="Kinase-like_dom_sf"/>
</dbReference>
<feature type="non-terminal residue" evidence="2">
    <location>
        <position position="1"/>
    </location>
</feature>
<dbReference type="PANTHER" id="PTHR38248">
    <property type="entry name" value="FUNK1 6"/>
    <property type="match status" value="1"/>
</dbReference>
<protein>
    <recommendedName>
        <fullName evidence="1">Protein kinase domain-containing protein</fullName>
    </recommendedName>
</protein>
<dbReference type="InterPro" id="IPR040976">
    <property type="entry name" value="Pkinase_fungal"/>
</dbReference>
<name>A0A5C3MUL6_9AGAR</name>
<dbReference type="Proteomes" id="UP000308652">
    <property type="component" value="Unassembled WGS sequence"/>
</dbReference>
<dbReference type="PROSITE" id="PS50011">
    <property type="entry name" value="PROTEIN_KINASE_DOM"/>
    <property type="match status" value="1"/>
</dbReference>
<sequence>HYHLWQAGLEHGDISVWNLMWDSDMQSGVLNGFDLAVLRDINTGKPVTADSGERYGTIPFMALELLSNKYYDGKLERQYRHDLESFIWVLTWLCLYGVDDDVQEQLNG</sequence>
<evidence type="ECO:0000313" key="3">
    <source>
        <dbReference type="Proteomes" id="UP000308652"/>
    </source>
</evidence>
<dbReference type="EMBL" id="ML213590">
    <property type="protein sequence ID" value="TFK45081.1"/>
    <property type="molecule type" value="Genomic_DNA"/>
</dbReference>